<dbReference type="EMBL" id="CP141883">
    <property type="protein sequence ID" value="WRT65336.1"/>
    <property type="molecule type" value="Genomic_DNA"/>
</dbReference>
<reference evidence="1 2" key="1">
    <citation type="submission" date="2024-01" db="EMBL/GenBank/DDBJ databases">
        <title>Comparative genomics of Cryptococcus and Kwoniella reveals pathogenesis evolution and contrasting modes of karyotype evolution via chromosome fusion or intercentromeric recombination.</title>
        <authorList>
            <person name="Coelho M.A."/>
            <person name="David-Palma M."/>
            <person name="Shea T."/>
            <person name="Bowers K."/>
            <person name="McGinley-Smith S."/>
            <person name="Mohammad A.W."/>
            <person name="Gnirke A."/>
            <person name="Yurkov A.M."/>
            <person name="Nowrousian M."/>
            <person name="Sun S."/>
            <person name="Cuomo C.A."/>
            <person name="Heitman J."/>
        </authorList>
    </citation>
    <scope>NUCLEOTIDE SEQUENCE [LARGE SCALE GENOMIC DNA]</scope>
    <source>
        <strain evidence="1">CBS 11374</strain>
    </source>
</reference>
<dbReference type="Proteomes" id="UP001329825">
    <property type="component" value="Chromosome 3"/>
</dbReference>
<proteinExistence type="predicted"/>
<keyword evidence="2" id="KW-1185">Reference proteome</keyword>
<name>A0ABZ1CUA6_9TREE</name>
<protein>
    <submittedName>
        <fullName evidence="1">Uncharacterized protein</fullName>
    </submittedName>
</protein>
<dbReference type="RefSeq" id="XP_062790076.1">
    <property type="nucleotide sequence ID" value="XM_062934025.1"/>
</dbReference>
<sequence length="412" mass="47152">MRRAEDTPSLWQNAQSRYTDISKSLQDTLQSHMSNMNHASQPDFFEMLHKLHTTIPNEATKEIFDHEQAASTMGLRPEATHFIKLPFLSGNREESLENVMIGEGAADVAFALKSKRLSDYEDIIKAFRNSWVDDNQLGQDSQTAEKSDNGQDVLQERRDFAERASKLNYTLNLDDETPKCISQLWDLNRVKEGEKDIAERCFISYITSTAPLNGLFDKDKIKSLSDVDTSMKRCVRYLKDDPILKEHYATVVRLRREMNVGISEYQRSFEETMTRVGQELRSASNFLTDIKSEYESSNDIRVKTALKAFTAKSVLDARQFDLFEHRAIRKANQKSGVQDESTKMPKAERSFSTARAQLSHYEGFEDCHNLADLAGILEELDTIDDYEIQSQFDETQQGELDSRDVSSILVCC</sequence>
<dbReference type="GeneID" id="87954410"/>
<evidence type="ECO:0000313" key="2">
    <source>
        <dbReference type="Proteomes" id="UP001329825"/>
    </source>
</evidence>
<gene>
    <name evidence="1" type="ORF">IL334_002279</name>
</gene>
<accession>A0ABZ1CUA6</accession>
<organism evidence="1 2">
    <name type="scientific">Kwoniella shivajii</name>
    <dbReference type="NCBI Taxonomy" id="564305"/>
    <lineage>
        <taxon>Eukaryota</taxon>
        <taxon>Fungi</taxon>
        <taxon>Dikarya</taxon>
        <taxon>Basidiomycota</taxon>
        <taxon>Agaricomycotina</taxon>
        <taxon>Tremellomycetes</taxon>
        <taxon>Tremellales</taxon>
        <taxon>Cryptococcaceae</taxon>
        <taxon>Kwoniella</taxon>
    </lineage>
</organism>
<evidence type="ECO:0000313" key="1">
    <source>
        <dbReference type="EMBL" id="WRT65336.1"/>
    </source>
</evidence>